<dbReference type="Proteomes" id="UP000008281">
    <property type="component" value="Unassembled WGS sequence"/>
</dbReference>
<protein>
    <submittedName>
        <fullName evidence="8">CRE-HLH-34 protein</fullName>
    </submittedName>
</protein>
<feature type="domain" description="PAS" evidence="6">
    <location>
        <begin position="119"/>
        <end position="175"/>
    </location>
</feature>
<dbReference type="EMBL" id="DS268420">
    <property type="protein sequence ID" value="EFO87963.1"/>
    <property type="molecule type" value="Genomic_DNA"/>
</dbReference>
<dbReference type="FunFam" id="3.30.450.20:FF:000284">
    <property type="entry name" value="Helix-loop-helix 34"/>
    <property type="match status" value="1"/>
</dbReference>
<accession>E3M0C4</accession>
<dbReference type="FunCoup" id="E3M0C4">
    <property type="interactions" value="22"/>
</dbReference>
<dbReference type="SMART" id="SM00091">
    <property type="entry name" value="PAS"/>
    <property type="match status" value="2"/>
</dbReference>
<dbReference type="AlphaFoldDB" id="E3M0C4"/>
<dbReference type="InterPro" id="IPR013767">
    <property type="entry name" value="PAS_fold"/>
</dbReference>
<dbReference type="PANTHER" id="PTHR23043">
    <property type="entry name" value="HYPOXIA-INDUCIBLE FACTOR 1 ALPHA"/>
    <property type="match status" value="1"/>
</dbReference>
<dbReference type="GO" id="GO:0005634">
    <property type="term" value="C:nucleus"/>
    <property type="evidence" value="ECO:0007669"/>
    <property type="project" value="UniProtKB-SubCell"/>
</dbReference>
<gene>
    <name evidence="8" type="primary">Cre-hlh-34</name>
    <name evidence="8" type="ORF">CRE_05624</name>
</gene>
<dbReference type="Gene3D" id="3.30.450.20">
    <property type="entry name" value="PAS domain"/>
    <property type="match status" value="2"/>
</dbReference>
<dbReference type="GO" id="GO:0046983">
    <property type="term" value="F:protein dimerization activity"/>
    <property type="evidence" value="ECO:0007669"/>
    <property type="project" value="InterPro"/>
</dbReference>
<dbReference type="STRING" id="31234.E3M0C4"/>
<comment type="subcellular location">
    <subcellularLocation>
        <location evidence="1">Nucleus</location>
    </subcellularLocation>
</comment>
<evidence type="ECO:0000256" key="3">
    <source>
        <dbReference type="ARBA" id="ARBA00023015"/>
    </source>
</evidence>
<evidence type="ECO:0000256" key="1">
    <source>
        <dbReference type="ARBA" id="ARBA00004123"/>
    </source>
</evidence>
<dbReference type="InParanoid" id="E3M0C4"/>
<dbReference type="GO" id="GO:0010628">
    <property type="term" value="P:positive regulation of gene expression"/>
    <property type="evidence" value="ECO:0007669"/>
    <property type="project" value="EnsemblMetazoa"/>
</dbReference>
<evidence type="ECO:0000313" key="8">
    <source>
        <dbReference type="EMBL" id="EFO87963.1"/>
    </source>
</evidence>
<evidence type="ECO:0000259" key="7">
    <source>
        <dbReference type="PROSITE" id="PS50888"/>
    </source>
</evidence>
<dbReference type="PROSITE" id="PS50888">
    <property type="entry name" value="BHLH"/>
    <property type="match status" value="1"/>
</dbReference>
<evidence type="ECO:0000256" key="5">
    <source>
        <dbReference type="ARBA" id="ARBA00023242"/>
    </source>
</evidence>
<keyword evidence="9" id="KW-1185">Reference proteome</keyword>
<dbReference type="PROSITE" id="PS50112">
    <property type="entry name" value="PAS"/>
    <property type="match status" value="1"/>
</dbReference>
<evidence type="ECO:0000313" key="9">
    <source>
        <dbReference type="Proteomes" id="UP000008281"/>
    </source>
</evidence>
<dbReference type="HOGENOM" id="CLU_863913_0_0_1"/>
<dbReference type="InterPro" id="IPR011598">
    <property type="entry name" value="bHLH_dom"/>
</dbReference>
<keyword evidence="3" id="KW-0805">Transcription regulation</keyword>
<dbReference type="GO" id="GO:0043050">
    <property type="term" value="P:nematode pharyngeal pumping"/>
    <property type="evidence" value="ECO:0007669"/>
    <property type="project" value="EnsemblMetazoa"/>
</dbReference>
<dbReference type="GO" id="GO:0048665">
    <property type="term" value="P:neuron fate specification"/>
    <property type="evidence" value="ECO:0007669"/>
    <property type="project" value="EnsemblMetazoa"/>
</dbReference>
<dbReference type="GO" id="GO:0007210">
    <property type="term" value="P:serotonin receptor signaling pathway"/>
    <property type="evidence" value="ECO:0007669"/>
    <property type="project" value="EnsemblMetazoa"/>
</dbReference>
<evidence type="ECO:0000259" key="6">
    <source>
        <dbReference type="PROSITE" id="PS50112"/>
    </source>
</evidence>
<dbReference type="SUPFAM" id="SSF55785">
    <property type="entry name" value="PYP-like sensor domain (PAS domain)"/>
    <property type="match status" value="2"/>
</dbReference>
<evidence type="ECO:0000256" key="2">
    <source>
        <dbReference type="ARBA" id="ARBA00022737"/>
    </source>
</evidence>
<keyword evidence="4" id="KW-0804">Transcription</keyword>
<sequence>MRRISYFIFPTDKKTWKAVHTKISVSFENNFYQISKYSEKPSKSQAQQRRQMENYEFSQLAKELPLARAISGQHIDKTTMVRLATAYIKLYNIFGQSRRAYSSADYYYGSDSHWTNNHLDLLDGFFVILDRRGDVLYISETISIYLGLSQVEMTGNPMVEYIHEQDINCFNSALNYCDRYWPQMCNVRVKSSLTKRANKDAVRASPGYKVLRLEITMGPNPNTRMIACYPMPTPVLSTVTISSNSFVIITSIDLRVTYADEKAHQLLRNTYFPDSNIKGLSFYNLIDVGDSEVISKMHFDIFNLGAYKTPYYRMILNQTSSTFYVESNIFRHTCISSKQFNDSITFVSSIL</sequence>
<proteinExistence type="predicted"/>
<dbReference type="CDD" id="cd00130">
    <property type="entry name" value="PAS"/>
    <property type="match status" value="2"/>
</dbReference>
<dbReference type="GO" id="GO:0000981">
    <property type="term" value="F:DNA-binding transcription factor activity, RNA polymerase II-specific"/>
    <property type="evidence" value="ECO:0007669"/>
    <property type="project" value="TreeGrafter"/>
</dbReference>
<keyword evidence="5" id="KW-0539">Nucleus</keyword>
<organism evidence="9">
    <name type="scientific">Caenorhabditis remanei</name>
    <name type="common">Caenorhabditis vulgaris</name>
    <dbReference type="NCBI Taxonomy" id="31234"/>
    <lineage>
        <taxon>Eukaryota</taxon>
        <taxon>Metazoa</taxon>
        <taxon>Ecdysozoa</taxon>
        <taxon>Nematoda</taxon>
        <taxon>Chromadorea</taxon>
        <taxon>Rhabditida</taxon>
        <taxon>Rhabditina</taxon>
        <taxon>Rhabditomorpha</taxon>
        <taxon>Rhabditoidea</taxon>
        <taxon>Rhabditidae</taxon>
        <taxon>Peloderinae</taxon>
        <taxon>Caenorhabditis</taxon>
    </lineage>
</organism>
<dbReference type="FunFam" id="3.30.450.20:FF:000283">
    <property type="entry name" value="Helix-loop-helix 34"/>
    <property type="match status" value="1"/>
</dbReference>
<dbReference type="OrthoDB" id="6021714at2759"/>
<dbReference type="InterPro" id="IPR000014">
    <property type="entry name" value="PAS"/>
</dbReference>
<evidence type="ECO:0000256" key="4">
    <source>
        <dbReference type="ARBA" id="ARBA00023163"/>
    </source>
</evidence>
<feature type="domain" description="BHLH" evidence="7">
    <location>
        <begin position="37"/>
        <end position="91"/>
    </location>
</feature>
<dbReference type="Pfam" id="PF00989">
    <property type="entry name" value="PAS"/>
    <property type="match status" value="1"/>
</dbReference>
<dbReference type="PANTHER" id="PTHR23043:SF17">
    <property type="entry name" value="PROTEIN SIMILAR"/>
    <property type="match status" value="1"/>
</dbReference>
<dbReference type="CDD" id="cd11391">
    <property type="entry name" value="bHLH_PAS"/>
    <property type="match status" value="1"/>
</dbReference>
<dbReference type="OMA" id="KMHFDIF"/>
<name>E3M0C4_CAERE</name>
<reference evidence="8" key="1">
    <citation type="submission" date="2007-07" db="EMBL/GenBank/DDBJ databases">
        <title>PCAP assembly of the Caenorhabditis remanei genome.</title>
        <authorList>
            <consortium name="The Caenorhabditis remanei Sequencing Consortium"/>
            <person name="Wilson R.K."/>
        </authorList>
    </citation>
    <scope>NUCLEOTIDE SEQUENCE [LARGE SCALE GENOMIC DNA]</scope>
    <source>
        <strain evidence="8">PB4641</strain>
    </source>
</reference>
<keyword evidence="2" id="KW-0677">Repeat</keyword>
<dbReference type="InterPro" id="IPR035965">
    <property type="entry name" value="PAS-like_dom_sf"/>
</dbReference>
<dbReference type="eggNOG" id="KOG3559">
    <property type="taxonomic scope" value="Eukaryota"/>
</dbReference>
<dbReference type="GO" id="GO:0000977">
    <property type="term" value="F:RNA polymerase II transcription regulatory region sequence-specific DNA binding"/>
    <property type="evidence" value="ECO:0007669"/>
    <property type="project" value="TreeGrafter"/>
</dbReference>